<organism evidence="1 2">
    <name type="scientific">Haematococcus lacustris</name>
    <name type="common">Green alga</name>
    <name type="synonym">Haematococcus pluvialis</name>
    <dbReference type="NCBI Taxonomy" id="44745"/>
    <lineage>
        <taxon>Eukaryota</taxon>
        <taxon>Viridiplantae</taxon>
        <taxon>Chlorophyta</taxon>
        <taxon>core chlorophytes</taxon>
        <taxon>Chlorophyceae</taxon>
        <taxon>CS clade</taxon>
        <taxon>Chlamydomonadales</taxon>
        <taxon>Haematococcaceae</taxon>
        <taxon>Haematococcus</taxon>
    </lineage>
</organism>
<evidence type="ECO:0000313" key="2">
    <source>
        <dbReference type="Proteomes" id="UP000485058"/>
    </source>
</evidence>
<dbReference type="Proteomes" id="UP000485058">
    <property type="component" value="Unassembled WGS sequence"/>
</dbReference>
<proteinExistence type="predicted"/>
<sequence>MEALAALLAAETLAKQSVVLPALAFDTSKWSKKLAMRLPLRSLEAHKASGSSSEDSAVHVAAPGAQHGDVIRGLMCSTSTGTRFYDRDVSAALNIRRIAAGPGRPRELSSWLGRPAIPNPEACCGSGSGSVMP</sequence>
<reference evidence="1 2" key="1">
    <citation type="submission" date="2020-02" db="EMBL/GenBank/DDBJ databases">
        <title>Draft genome sequence of Haematococcus lacustris strain NIES-144.</title>
        <authorList>
            <person name="Morimoto D."/>
            <person name="Nakagawa S."/>
            <person name="Yoshida T."/>
            <person name="Sawayama S."/>
        </authorList>
    </citation>
    <scope>NUCLEOTIDE SEQUENCE [LARGE SCALE GENOMIC DNA]</scope>
    <source>
        <strain evidence="1 2">NIES-144</strain>
    </source>
</reference>
<dbReference type="AlphaFoldDB" id="A0A6A0ADS4"/>
<evidence type="ECO:0000313" key="1">
    <source>
        <dbReference type="EMBL" id="GFH30017.1"/>
    </source>
</evidence>
<protein>
    <submittedName>
        <fullName evidence="1">Uncharacterized protein</fullName>
    </submittedName>
</protein>
<name>A0A6A0ADS4_HAELA</name>
<accession>A0A6A0ADS4</accession>
<keyword evidence="2" id="KW-1185">Reference proteome</keyword>
<dbReference type="EMBL" id="BLLF01004654">
    <property type="protein sequence ID" value="GFH30017.1"/>
    <property type="molecule type" value="Genomic_DNA"/>
</dbReference>
<comment type="caution">
    <text evidence="1">The sequence shown here is derived from an EMBL/GenBank/DDBJ whole genome shotgun (WGS) entry which is preliminary data.</text>
</comment>
<gene>
    <name evidence="1" type="ORF">HaLaN_28786</name>
</gene>